<dbReference type="InterPro" id="IPR045387">
    <property type="entry name" value="DUF6524"/>
</dbReference>
<gene>
    <name evidence="2" type="ORF">MNBD_GAMMA05-815</name>
</gene>
<proteinExistence type="predicted"/>
<reference evidence="2" key="1">
    <citation type="submission" date="2018-06" db="EMBL/GenBank/DDBJ databases">
        <authorList>
            <person name="Zhirakovskaya E."/>
        </authorList>
    </citation>
    <scope>NUCLEOTIDE SEQUENCE</scope>
</reference>
<dbReference type="Pfam" id="PF20134">
    <property type="entry name" value="DUF6524"/>
    <property type="match status" value="1"/>
</dbReference>
<organism evidence="2">
    <name type="scientific">hydrothermal vent metagenome</name>
    <dbReference type="NCBI Taxonomy" id="652676"/>
    <lineage>
        <taxon>unclassified sequences</taxon>
        <taxon>metagenomes</taxon>
        <taxon>ecological metagenomes</taxon>
    </lineage>
</organism>
<keyword evidence="1" id="KW-0812">Transmembrane</keyword>
<protein>
    <submittedName>
        <fullName evidence="2">Uncharacterized protein</fullName>
    </submittedName>
</protein>
<name>A0A3B0WPX7_9ZZZZ</name>
<dbReference type="AlphaFoldDB" id="A0A3B0WPX7"/>
<sequence length="141" mass="15743">MASKNKFGWDGFLLRFVFAIIIVFATYNPEGVSYYHWIFETLPEFSVLKAFAGVILLIAWIVLIRATLGSLGALGILLAAAFFGLAIWLVIDVLGLSTDNFRVISYIIEIMLASVLSIGVSWSHVRRRISGQVDTDELERD</sequence>
<feature type="transmembrane region" description="Helical" evidence="1">
    <location>
        <begin position="7"/>
        <end position="27"/>
    </location>
</feature>
<keyword evidence="1" id="KW-0472">Membrane</keyword>
<keyword evidence="1" id="KW-1133">Transmembrane helix</keyword>
<accession>A0A3B0WPX7</accession>
<evidence type="ECO:0000256" key="1">
    <source>
        <dbReference type="SAM" id="Phobius"/>
    </source>
</evidence>
<feature type="transmembrane region" description="Helical" evidence="1">
    <location>
        <begin position="71"/>
        <end position="91"/>
    </location>
</feature>
<feature type="transmembrane region" description="Helical" evidence="1">
    <location>
        <begin position="47"/>
        <end position="64"/>
    </location>
</feature>
<evidence type="ECO:0000313" key="2">
    <source>
        <dbReference type="EMBL" id="VAW51299.1"/>
    </source>
</evidence>
<feature type="transmembrane region" description="Helical" evidence="1">
    <location>
        <begin position="103"/>
        <end position="122"/>
    </location>
</feature>
<dbReference type="EMBL" id="UOFE01000015">
    <property type="protein sequence ID" value="VAW51299.1"/>
    <property type="molecule type" value="Genomic_DNA"/>
</dbReference>